<reference evidence="12 13" key="1">
    <citation type="submission" date="2018-11" db="EMBL/GenBank/DDBJ databases">
        <authorList>
            <consortium name="Pathogen Informatics"/>
        </authorList>
    </citation>
    <scope>NUCLEOTIDE SEQUENCE [LARGE SCALE GENOMIC DNA]</scope>
</reference>
<accession>A0A3P8FJ42</accession>
<evidence type="ECO:0000256" key="3">
    <source>
        <dbReference type="ARBA" id="ARBA00022448"/>
    </source>
</evidence>
<dbReference type="WBParaSite" id="HPBE_0002682201-mRNA-1">
    <property type="protein sequence ID" value="HPBE_0002682201-mRNA-1"/>
    <property type="gene ID" value="HPBE_0002682201"/>
</dbReference>
<evidence type="ECO:0000256" key="9">
    <source>
        <dbReference type="ARBA" id="ARBA00023136"/>
    </source>
</evidence>
<keyword evidence="5" id="KW-0999">Mitochondrion inner membrane</keyword>
<dbReference type="OrthoDB" id="1262810at2759"/>
<dbReference type="AlphaFoldDB" id="A0A183GVV2"/>
<dbReference type="Pfam" id="PF00213">
    <property type="entry name" value="OSCP"/>
    <property type="match status" value="1"/>
</dbReference>
<keyword evidence="6" id="KW-0809">Transit peptide</keyword>
<dbReference type="PANTHER" id="PTHR11910">
    <property type="entry name" value="ATP SYNTHASE DELTA CHAIN"/>
    <property type="match status" value="1"/>
</dbReference>
<evidence type="ECO:0000256" key="4">
    <source>
        <dbReference type="ARBA" id="ARBA00022781"/>
    </source>
</evidence>
<dbReference type="Gene3D" id="1.10.520.20">
    <property type="entry name" value="N-terminal domain of the delta subunit of the F1F0-ATP synthase"/>
    <property type="match status" value="1"/>
</dbReference>
<evidence type="ECO:0000256" key="7">
    <source>
        <dbReference type="ARBA" id="ARBA00023065"/>
    </source>
</evidence>
<evidence type="ECO:0000256" key="1">
    <source>
        <dbReference type="ARBA" id="ARBA00004273"/>
    </source>
</evidence>
<dbReference type="Proteomes" id="UP000050761">
    <property type="component" value="Unassembled WGS sequence"/>
</dbReference>
<evidence type="ECO:0000256" key="5">
    <source>
        <dbReference type="ARBA" id="ARBA00022792"/>
    </source>
</evidence>
<evidence type="ECO:0000313" key="14">
    <source>
        <dbReference type="WBParaSite" id="HPBE_0002682201-mRNA-1"/>
    </source>
</evidence>
<dbReference type="InterPro" id="IPR000711">
    <property type="entry name" value="ATPase_OSCP/dsu"/>
</dbReference>
<keyword evidence="13" id="KW-1185">Reference proteome</keyword>
<keyword evidence="10" id="KW-0066">ATP synthesis</keyword>
<sequence length="158" mass="17511">MFYWFTQVHGIEGRYASALYTAAFKQKSLDQVDKDLQKIVALYREEPKFKEFVLNPTLKGSKKKIVMQAIAQKLALSKESINFLGLLAENRRLGRLEAVVGSFESIMSAHKGELFVQVTSAEPLTKSHQAALSDALHKVGVPLLLFSSPLLTSLNASS</sequence>
<comment type="subcellular location">
    <subcellularLocation>
        <location evidence="1">Mitochondrion inner membrane</location>
    </subcellularLocation>
</comment>
<gene>
    <name evidence="12" type="ORF">HPBE_LOCUS26821</name>
</gene>
<dbReference type="InterPro" id="IPR026015">
    <property type="entry name" value="ATP_synth_OSCP/delta_N_sf"/>
</dbReference>
<keyword evidence="8" id="KW-0496">Mitochondrion</keyword>
<evidence type="ECO:0000313" key="13">
    <source>
        <dbReference type="Proteomes" id="UP000050761"/>
    </source>
</evidence>
<evidence type="ECO:0000256" key="8">
    <source>
        <dbReference type="ARBA" id="ARBA00023128"/>
    </source>
</evidence>
<reference evidence="14" key="2">
    <citation type="submission" date="2019-09" db="UniProtKB">
        <authorList>
            <consortium name="WormBaseParasite"/>
        </authorList>
    </citation>
    <scope>IDENTIFICATION</scope>
</reference>
<evidence type="ECO:0000256" key="2">
    <source>
        <dbReference type="ARBA" id="ARBA00007046"/>
    </source>
</evidence>
<keyword evidence="4" id="KW-0375">Hydrogen ion transport</keyword>
<dbReference type="SUPFAM" id="SSF47928">
    <property type="entry name" value="N-terminal domain of the delta subunit of the F1F0-ATP synthase"/>
    <property type="match status" value="1"/>
</dbReference>
<keyword evidence="3" id="KW-0813">Transport</keyword>
<dbReference type="PRINTS" id="PR00125">
    <property type="entry name" value="ATPASEDELTA"/>
</dbReference>
<dbReference type="FunFam" id="1.10.520.20:FF:000002">
    <property type="entry name" value="ATP synthase subunit O, mitochondrial"/>
    <property type="match status" value="1"/>
</dbReference>
<dbReference type="NCBIfam" id="TIGR01145">
    <property type="entry name" value="ATP_synt_delta"/>
    <property type="match status" value="1"/>
</dbReference>
<protein>
    <recommendedName>
        <fullName evidence="11">Oligomycin sensitivity conferral protein</fullName>
    </recommendedName>
</protein>
<evidence type="ECO:0000313" key="12">
    <source>
        <dbReference type="EMBL" id="VDP59568.1"/>
    </source>
</evidence>
<dbReference type="GO" id="GO:0005743">
    <property type="term" value="C:mitochondrial inner membrane"/>
    <property type="evidence" value="ECO:0007669"/>
    <property type="project" value="UniProtKB-SubCell"/>
</dbReference>
<evidence type="ECO:0000256" key="6">
    <source>
        <dbReference type="ARBA" id="ARBA00022946"/>
    </source>
</evidence>
<keyword evidence="7" id="KW-0406">Ion transport</keyword>
<keyword evidence="9" id="KW-0472">Membrane</keyword>
<evidence type="ECO:0000256" key="11">
    <source>
        <dbReference type="ARBA" id="ARBA00033369"/>
    </source>
</evidence>
<dbReference type="GO" id="GO:0046933">
    <property type="term" value="F:proton-transporting ATP synthase activity, rotational mechanism"/>
    <property type="evidence" value="ECO:0007669"/>
    <property type="project" value="InterPro"/>
</dbReference>
<accession>A0A183GVV2</accession>
<comment type="similarity">
    <text evidence="2">Belongs to the ATPase delta chain family.</text>
</comment>
<name>A0A183GVV2_HELPZ</name>
<evidence type="ECO:0000256" key="10">
    <source>
        <dbReference type="ARBA" id="ARBA00023310"/>
    </source>
</evidence>
<proteinExistence type="inferred from homology"/>
<organism evidence="13 14">
    <name type="scientific">Heligmosomoides polygyrus</name>
    <name type="common">Parasitic roundworm</name>
    <dbReference type="NCBI Taxonomy" id="6339"/>
    <lineage>
        <taxon>Eukaryota</taxon>
        <taxon>Metazoa</taxon>
        <taxon>Ecdysozoa</taxon>
        <taxon>Nematoda</taxon>
        <taxon>Chromadorea</taxon>
        <taxon>Rhabditida</taxon>
        <taxon>Rhabditina</taxon>
        <taxon>Rhabditomorpha</taxon>
        <taxon>Strongyloidea</taxon>
        <taxon>Heligmosomidae</taxon>
        <taxon>Heligmosomoides</taxon>
    </lineage>
</organism>
<dbReference type="EMBL" id="UZAH01040973">
    <property type="protein sequence ID" value="VDP59568.1"/>
    <property type="molecule type" value="Genomic_DNA"/>
</dbReference>